<protein>
    <submittedName>
        <fullName evidence="2">Uncharacterized protein</fullName>
    </submittedName>
</protein>
<keyword evidence="3" id="KW-1185">Reference proteome</keyword>
<evidence type="ECO:0000256" key="1">
    <source>
        <dbReference type="SAM" id="MobiDB-lite"/>
    </source>
</evidence>
<name>A0ABN8PV74_9CNID</name>
<feature type="non-terminal residue" evidence="2">
    <location>
        <position position="1"/>
    </location>
</feature>
<evidence type="ECO:0000313" key="2">
    <source>
        <dbReference type="EMBL" id="CAH3151596.1"/>
    </source>
</evidence>
<comment type="caution">
    <text evidence="2">The sequence shown here is derived from an EMBL/GenBank/DDBJ whole genome shotgun (WGS) entry which is preliminary data.</text>
</comment>
<accession>A0ABN8PV74</accession>
<sequence>VSKIVDGKETYIHIKQALKLLLPREYVSRCRQKRHWASQYLPGKEPLNPKHDIIKYCNVALKVTLNGTPVYDIGRVEKGKQSVRVRCSLYTEDENDVYFFSNDVILTKWKPPSAIIGAVDLQPVTDSPGKYRLQSECKAHLKELGFSPRNAKRDNDTKSSSNQTEDNEGATEKDDYYEVDEIV</sequence>
<organism evidence="2 3">
    <name type="scientific">Porites lobata</name>
    <dbReference type="NCBI Taxonomy" id="104759"/>
    <lineage>
        <taxon>Eukaryota</taxon>
        <taxon>Metazoa</taxon>
        <taxon>Cnidaria</taxon>
        <taxon>Anthozoa</taxon>
        <taxon>Hexacorallia</taxon>
        <taxon>Scleractinia</taxon>
        <taxon>Fungiina</taxon>
        <taxon>Poritidae</taxon>
        <taxon>Porites</taxon>
    </lineage>
</organism>
<reference evidence="2 3" key="1">
    <citation type="submission" date="2022-05" db="EMBL/GenBank/DDBJ databases">
        <authorList>
            <consortium name="Genoscope - CEA"/>
            <person name="William W."/>
        </authorList>
    </citation>
    <scope>NUCLEOTIDE SEQUENCE [LARGE SCALE GENOMIC DNA]</scope>
</reference>
<dbReference type="Proteomes" id="UP001159405">
    <property type="component" value="Unassembled WGS sequence"/>
</dbReference>
<evidence type="ECO:0000313" key="3">
    <source>
        <dbReference type="Proteomes" id="UP001159405"/>
    </source>
</evidence>
<proteinExistence type="predicted"/>
<dbReference type="EMBL" id="CALNXK010000091">
    <property type="protein sequence ID" value="CAH3151596.1"/>
    <property type="molecule type" value="Genomic_DNA"/>
</dbReference>
<feature type="non-terminal residue" evidence="2">
    <location>
        <position position="183"/>
    </location>
</feature>
<feature type="region of interest" description="Disordered" evidence="1">
    <location>
        <begin position="144"/>
        <end position="183"/>
    </location>
</feature>
<gene>
    <name evidence="2" type="ORF">PLOB_00048685</name>
</gene>